<dbReference type="Proteomes" id="UP000001485">
    <property type="component" value="Chromosome"/>
</dbReference>
<dbReference type="STRING" id="67780.B6E78_02100"/>
<dbReference type="Gene3D" id="4.10.1210.10">
    <property type="entry name" value="Atu1913-like"/>
    <property type="match status" value="1"/>
</dbReference>
<dbReference type="HOGENOM" id="CLU_160692_2_0_6"/>
<dbReference type="SUPFAM" id="SSF141099">
    <property type="entry name" value="Atu1913-like"/>
    <property type="match status" value="1"/>
</dbReference>
<dbReference type="AlphaFoldDB" id="C5BFL3"/>
<evidence type="ECO:0000313" key="2">
    <source>
        <dbReference type="Proteomes" id="UP000001485"/>
    </source>
</evidence>
<evidence type="ECO:0000313" key="1">
    <source>
        <dbReference type="EMBL" id="ACR68976.2"/>
    </source>
</evidence>
<sequence>MSAITINYQYLAYSIPYCWRFVMSVVHTHLNLFGGDTLIVRCAHAFSVHLASDENPHLQQASATASVNQPSYGELYLSIPFSGLWSLIIDAQGDTAEHSIRYLPA</sequence>
<gene>
    <name evidence="1" type="ordered locus">NT01EI_1799</name>
</gene>
<dbReference type="EMBL" id="CP001600">
    <property type="protein sequence ID" value="ACR68976.2"/>
    <property type="molecule type" value="Genomic_DNA"/>
</dbReference>
<dbReference type="InterPro" id="IPR036488">
    <property type="entry name" value="DUF1883-like_sf"/>
</dbReference>
<proteinExistence type="predicted"/>
<evidence type="ECO:0008006" key="3">
    <source>
        <dbReference type="Google" id="ProtNLM"/>
    </source>
</evidence>
<dbReference type="KEGG" id="eic:NT01EI_1799"/>
<reference evidence="2" key="1">
    <citation type="submission" date="2009-03" db="EMBL/GenBank/DDBJ databases">
        <title>Complete genome sequence of Edwardsiella ictaluri 93-146.</title>
        <authorList>
            <person name="Williams M.L."/>
            <person name="Gillaspy A.F."/>
            <person name="Dyer D.W."/>
            <person name="Thune R.L."/>
            <person name="Waldbieser G.C."/>
            <person name="Schuster S.C."/>
            <person name="Gipson J."/>
            <person name="Zaitshik J."/>
            <person name="Landry C."/>
            <person name="Lawrence M.L."/>
        </authorList>
    </citation>
    <scope>NUCLEOTIDE SEQUENCE [LARGE SCALE GENOMIC DNA]</scope>
    <source>
        <strain evidence="2">93-146</strain>
    </source>
</reference>
<protein>
    <recommendedName>
        <fullName evidence="3">DUF1883 domain-containing protein</fullName>
    </recommendedName>
</protein>
<organism evidence="1 2">
    <name type="scientific">Edwardsiella ictaluri (strain 93-146)</name>
    <dbReference type="NCBI Taxonomy" id="634503"/>
    <lineage>
        <taxon>Bacteria</taxon>
        <taxon>Pseudomonadati</taxon>
        <taxon>Pseudomonadota</taxon>
        <taxon>Gammaproteobacteria</taxon>
        <taxon>Enterobacterales</taxon>
        <taxon>Hafniaceae</taxon>
        <taxon>Edwardsiella</taxon>
    </lineage>
</organism>
<name>C5BFL3_EDWI9</name>
<reference evidence="1 2" key="2">
    <citation type="journal article" date="2012" name="J. Bacteriol.">
        <title>Genome Sequence of Edwardsiella ictaluri 93-146, a Strain Associated with a Natural Channel Catfish Outbreak of Enteric Septicemia of Catfish.</title>
        <authorList>
            <person name="Williams M.L."/>
            <person name="Gillaspy A.F."/>
            <person name="Dyer D.W."/>
            <person name="Thune R.L."/>
            <person name="Waldbieser G.C."/>
            <person name="Schuster S.C."/>
            <person name="Gipson J."/>
            <person name="Zaitshik J."/>
            <person name="Landry C."/>
            <person name="Banes M.M."/>
            <person name="Lawrence M.L."/>
        </authorList>
    </citation>
    <scope>NUCLEOTIDE SEQUENCE [LARGE SCALE GENOMIC DNA]</scope>
    <source>
        <strain evidence="1 2">93-146</strain>
    </source>
</reference>
<accession>C5BFL3</accession>